<dbReference type="PANTHER" id="PTHR34047">
    <property type="entry name" value="NUCLEAR INTRON MATURASE 1, MITOCHONDRIAL-RELATED"/>
    <property type="match status" value="1"/>
</dbReference>
<gene>
    <name evidence="11" type="ORF">SAMN05445850_0403</name>
</gene>
<protein>
    <recommendedName>
        <fullName evidence="1">RNA-directed DNA polymerase</fullName>
        <ecNumber evidence="1">2.7.7.49</ecNumber>
    </recommendedName>
</protein>
<dbReference type="GO" id="GO:0003964">
    <property type="term" value="F:RNA-directed DNA polymerase activity"/>
    <property type="evidence" value="ECO:0007669"/>
    <property type="project" value="UniProtKB-KW"/>
</dbReference>
<sequence>MSKLKILQAATSLHELADLLGFKPKAVSYILFKKDLAAKYTEFEIPKRAGGKRLIQAPYPELMNLQRRLSELLQDCIAEINAARDIDSVLSHGFRRKYSIITNAVVHRSKRFVLNIDLANFFGTINFGRIRGFFISNRNFALQPKVATLIAQIACHDHVLPQGSPCSPVISNLIGHLLDVRLSALAFQTGCTYSRYADDITFSTNKPLFPAKLAKAVEGDEHRWEVGKTLFRAITKAGFEVNAEKTRLQYTDSRQEVTGLVVNSKINTRSEYRRTARAMVHRLVSTGSFYRKRVERDGDGEVVISEKLGTLEQLNGILSFIDSVGVYNKKKGMKDDEREKPLTMPSSPDCQEKDYRKFLFYKHFFAIKQPMIVCEGKTDNIYLSCAIRRLAKSHLLLASPDGKGGSRLQVSFYKRTATTDRTIGLTGGTDQLISLIKEYRAESRRIKIAGKVQPLILLIDNDNGAKGIFAYLKNLLKVQIDPNAPYFEAHEGLYVVPTPLTSDAKGTMIEDFFDESVLKTMLNGKTFNPSNEGVNHKTEYGKAYFASHVIKKHENTIDFSGFKPILDRLEEVIAHHQKKHQ</sequence>
<proteinExistence type="inferred from homology"/>
<keyword evidence="7" id="KW-0051">Antiviral defense</keyword>
<dbReference type="GO" id="GO:0051607">
    <property type="term" value="P:defense response to virus"/>
    <property type="evidence" value="ECO:0007669"/>
    <property type="project" value="UniProtKB-KW"/>
</dbReference>
<reference evidence="12" key="1">
    <citation type="submission" date="2016-10" db="EMBL/GenBank/DDBJ databases">
        <authorList>
            <person name="Varghese N."/>
            <person name="Submissions S."/>
        </authorList>
    </citation>
    <scope>NUCLEOTIDE SEQUENCE [LARGE SCALE GENOMIC DNA]</scope>
    <source>
        <strain evidence="12">DUS833</strain>
    </source>
</reference>
<dbReference type="InterPro" id="IPR053543">
    <property type="entry name" value="Bacterial_RT"/>
</dbReference>
<keyword evidence="4" id="KW-0479">Metal-binding</keyword>
<keyword evidence="2" id="KW-0808">Transferase</keyword>
<name>A0A1H1A9K5_9BURK</name>
<comment type="catalytic activity">
    <reaction evidence="9">
        <text>DNA(n) + a 2'-deoxyribonucleoside 5'-triphosphate = DNA(n+1) + diphosphate</text>
        <dbReference type="Rhea" id="RHEA:22508"/>
        <dbReference type="Rhea" id="RHEA-COMP:17339"/>
        <dbReference type="Rhea" id="RHEA-COMP:17340"/>
        <dbReference type="ChEBI" id="CHEBI:33019"/>
        <dbReference type="ChEBI" id="CHEBI:61560"/>
        <dbReference type="ChEBI" id="CHEBI:173112"/>
        <dbReference type="EC" id="2.7.7.49"/>
    </reaction>
</comment>
<evidence type="ECO:0000256" key="9">
    <source>
        <dbReference type="ARBA" id="ARBA00048173"/>
    </source>
</evidence>
<evidence type="ECO:0000313" key="12">
    <source>
        <dbReference type="Proteomes" id="UP000199365"/>
    </source>
</evidence>
<dbReference type="PROSITE" id="PS50878">
    <property type="entry name" value="RT_POL"/>
    <property type="match status" value="1"/>
</dbReference>
<evidence type="ECO:0000256" key="4">
    <source>
        <dbReference type="ARBA" id="ARBA00022723"/>
    </source>
</evidence>
<dbReference type="AlphaFoldDB" id="A0A1H1A9K5"/>
<dbReference type="PRINTS" id="PR00866">
    <property type="entry name" value="RNADNAPOLMS"/>
</dbReference>
<evidence type="ECO:0000256" key="5">
    <source>
        <dbReference type="ARBA" id="ARBA00022842"/>
    </source>
</evidence>
<evidence type="ECO:0000256" key="3">
    <source>
        <dbReference type="ARBA" id="ARBA00022695"/>
    </source>
</evidence>
<dbReference type="EC" id="2.7.7.49" evidence="1"/>
<evidence type="ECO:0000256" key="1">
    <source>
        <dbReference type="ARBA" id="ARBA00012493"/>
    </source>
</evidence>
<evidence type="ECO:0000256" key="6">
    <source>
        <dbReference type="ARBA" id="ARBA00022918"/>
    </source>
</evidence>
<keyword evidence="12" id="KW-1185">Reference proteome</keyword>
<feature type="domain" description="Reverse transcriptase" evidence="10">
    <location>
        <begin position="1"/>
        <end position="262"/>
    </location>
</feature>
<dbReference type="GO" id="GO:0046872">
    <property type="term" value="F:metal ion binding"/>
    <property type="evidence" value="ECO:0007669"/>
    <property type="project" value="UniProtKB-KW"/>
</dbReference>
<evidence type="ECO:0000259" key="10">
    <source>
        <dbReference type="PROSITE" id="PS50878"/>
    </source>
</evidence>
<dbReference type="EMBL" id="FNKX01000001">
    <property type="protein sequence ID" value="SDQ36405.1"/>
    <property type="molecule type" value="Genomic_DNA"/>
</dbReference>
<dbReference type="GO" id="GO:0003723">
    <property type="term" value="F:RNA binding"/>
    <property type="evidence" value="ECO:0007669"/>
    <property type="project" value="InterPro"/>
</dbReference>
<dbReference type="Proteomes" id="UP000199365">
    <property type="component" value="Unassembled WGS sequence"/>
</dbReference>
<accession>A0A1H1A9K5</accession>
<evidence type="ECO:0000256" key="2">
    <source>
        <dbReference type="ARBA" id="ARBA00022679"/>
    </source>
</evidence>
<evidence type="ECO:0000313" key="11">
    <source>
        <dbReference type="EMBL" id="SDQ36405.1"/>
    </source>
</evidence>
<dbReference type="NCBIfam" id="NF038237">
    <property type="entry name" value="retron_Ec67_fus"/>
    <property type="match status" value="1"/>
</dbReference>
<organism evidence="11 12">
    <name type="scientific">Paraburkholderia tuberum</name>
    <dbReference type="NCBI Taxonomy" id="157910"/>
    <lineage>
        <taxon>Bacteria</taxon>
        <taxon>Pseudomonadati</taxon>
        <taxon>Pseudomonadota</taxon>
        <taxon>Betaproteobacteria</taxon>
        <taxon>Burkholderiales</taxon>
        <taxon>Burkholderiaceae</taxon>
        <taxon>Paraburkholderia</taxon>
    </lineage>
</organism>
<dbReference type="InterPro" id="IPR000123">
    <property type="entry name" value="Reverse_transcriptase_msDNA"/>
</dbReference>
<comment type="similarity">
    <text evidence="8">Belongs to the bacterial reverse transcriptase family.</text>
</comment>
<dbReference type="CDD" id="cd03487">
    <property type="entry name" value="RT_Bac_retron_II"/>
    <property type="match status" value="1"/>
</dbReference>
<dbReference type="RefSeq" id="WP_090801019.1">
    <property type="nucleotide sequence ID" value="NZ_FNKX01000001.1"/>
</dbReference>
<keyword evidence="6 11" id="KW-0695">RNA-directed DNA polymerase</keyword>
<dbReference type="InterPro" id="IPR043502">
    <property type="entry name" value="DNA/RNA_pol_sf"/>
</dbReference>
<dbReference type="InterPro" id="IPR000477">
    <property type="entry name" value="RT_dom"/>
</dbReference>
<dbReference type="InterPro" id="IPR051083">
    <property type="entry name" value="GrpII_Intron_Splice-Mob/Def"/>
</dbReference>
<evidence type="ECO:0000256" key="8">
    <source>
        <dbReference type="ARBA" id="ARBA00034120"/>
    </source>
</evidence>
<keyword evidence="3" id="KW-0548">Nucleotidyltransferase</keyword>
<dbReference type="Pfam" id="PF00078">
    <property type="entry name" value="RVT_1"/>
    <property type="match status" value="1"/>
</dbReference>
<dbReference type="PANTHER" id="PTHR34047:SF7">
    <property type="entry name" value="RNA-DIRECTED DNA POLYMERASE"/>
    <property type="match status" value="1"/>
</dbReference>
<keyword evidence="5" id="KW-0460">Magnesium</keyword>
<evidence type="ECO:0000256" key="7">
    <source>
        <dbReference type="ARBA" id="ARBA00023118"/>
    </source>
</evidence>
<dbReference type="SUPFAM" id="SSF56672">
    <property type="entry name" value="DNA/RNA polymerases"/>
    <property type="match status" value="1"/>
</dbReference>